<name>A6WGW9_KINRD</name>
<geneLocation type="plasmid" evidence="2 3">
    <name>pKRAD01</name>
</geneLocation>
<feature type="compositionally biased region" description="Acidic residues" evidence="1">
    <location>
        <begin position="131"/>
        <end position="147"/>
    </location>
</feature>
<dbReference type="EMBL" id="CP000751">
    <property type="protein sequence ID" value="ABS06058.1"/>
    <property type="molecule type" value="Genomic_DNA"/>
</dbReference>
<dbReference type="OrthoDB" id="4951210at2"/>
<feature type="region of interest" description="Disordered" evidence="1">
    <location>
        <begin position="1"/>
        <end position="22"/>
    </location>
</feature>
<keyword evidence="2" id="KW-0614">Plasmid</keyword>
<dbReference type="HOGENOM" id="CLU_1515961_0_0_11"/>
<sequence length="177" mass="19570">MPATAGEYAPDDDSWEGHTERPVSDVSSDVIVVVDVGRPTAVRWRGLLLPVTHAVRWHERPVIPWWRSQRRLDLDQALALVDQERWRLHAEVPPPAPTLRKVPTDMQPGQPGGDGARGGYKGDFGGGFDTDAFDDFDEGSQDLDDLEPEHPGLEPATIVVDVLRAGDDWHVLSAEEP</sequence>
<protein>
    <submittedName>
        <fullName evidence="2">Uncharacterized protein</fullName>
    </submittedName>
</protein>
<dbReference type="AlphaFoldDB" id="A6WGW9"/>
<keyword evidence="3" id="KW-1185">Reference proteome</keyword>
<dbReference type="KEGG" id="kra:Krad_4599"/>
<dbReference type="Proteomes" id="UP000001116">
    <property type="component" value="Plasmid pKRAD01"/>
</dbReference>
<organism evidence="2 3">
    <name type="scientific">Kineococcus radiotolerans (strain ATCC BAA-149 / DSM 14245 / SRS30216)</name>
    <dbReference type="NCBI Taxonomy" id="266940"/>
    <lineage>
        <taxon>Bacteria</taxon>
        <taxon>Bacillati</taxon>
        <taxon>Actinomycetota</taxon>
        <taxon>Actinomycetes</taxon>
        <taxon>Kineosporiales</taxon>
        <taxon>Kineosporiaceae</taxon>
        <taxon>Kineococcus</taxon>
    </lineage>
</organism>
<proteinExistence type="predicted"/>
<evidence type="ECO:0000313" key="3">
    <source>
        <dbReference type="Proteomes" id="UP000001116"/>
    </source>
</evidence>
<feature type="compositionally biased region" description="Gly residues" evidence="1">
    <location>
        <begin position="110"/>
        <end position="128"/>
    </location>
</feature>
<evidence type="ECO:0000256" key="1">
    <source>
        <dbReference type="SAM" id="MobiDB-lite"/>
    </source>
</evidence>
<accession>A6WGW9</accession>
<feature type="region of interest" description="Disordered" evidence="1">
    <location>
        <begin position="93"/>
        <end position="155"/>
    </location>
</feature>
<reference evidence="3" key="1">
    <citation type="journal article" date="2008" name="PLoS ONE">
        <title>Survival in nuclear waste, extreme resistance, and potential applications gleaned from the genome sequence of Kineococcus radiotolerans SRS30216.</title>
        <authorList>
            <person name="Bagwell C.E."/>
            <person name="Bhat S."/>
            <person name="Hawkins G.M."/>
            <person name="Smith B.W."/>
            <person name="Biswas T."/>
            <person name="Hoover T.R."/>
            <person name="Saunders E."/>
            <person name="Han C.S."/>
            <person name="Tsodikov O.V."/>
            <person name="Shimkets L.J."/>
        </authorList>
    </citation>
    <scope>NUCLEOTIDE SEQUENCE [LARGE SCALE GENOMIC DNA]</scope>
    <source>
        <strain evidence="3">ATCC BAA-149 / DSM 14245 / SRS30216</strain>
    </source>
</reference>
<dbReference type="RefSeq" id="WP_012001964.1">
    <property type="nucleotide sequence ID" value="NC_009806.1"/>
</dbReference>
<gene>
    <name evidence="2" type="ordered locus">Krad_4599</name>
</gene>
<evidence type="ECO:0000313" key="2">
    <source>
        <dbReference type="EMBL" id="ABS06058.1"/>
    </source>
</evidence>